<keyword evidence="3" id="KW-1185">Reference proteome</keyword>
<evidence type="ECO:0000313" key="2">
    <source>
        <dbReference type="EMBL" id="WAC02835.1"/>
    </source>
</evidence>
<evidence type="ECO:0000256" key="1">
    <source>
        <dbReference type="SAM" id="Phobius"/>
    </source>
</evidence>
<feature type="transmembrane region" description="Helical" evidence="1">
    <location>
        <begin position="33"/>
        <end position="59"/>
    </location>
</feature>
<keyword evidence="1" id="KW-0812">Transmembrane</keyword>
<dbReference type="RefSeq" id="WP_267677435.1">
    <property type="nucleotide sequence ID" value="NZ_CP113088.1"/>
</dbReference>
<proteinExistence type="predicted"/>
<accession>A0A9E8MYZ5</accession>
<dbReference type="Proteomes" id="UP001164705">
    <property type="component" value="Chromosome"/>
</dbReference>
<organism evidence="2 3">
    <name type="scientific">Lacinutrix neustonica</name>
    <dbReference type="NCBI Taxonomy" id="2980107"/>
    <lineage>
        <taxon>Bacteria</taxon>
        <taxon>Pseudomonadati</taxon>
        <taxon>Bacteroidota</taxon>
        <taxon>Flavobacteriia</taxon>
        <taxon>Flavobacteriales</taxon>
        <taxon>Flavobacteriaceae</taxon>
        <taxon>Lacinutrix</taxon>
    </lineage>
</organism>
<dbReference type="KEGG" id="lnu:N7U66_04155"/>
<dbReference type="EMBL" id="CP113088">
    <property type="protein sequence ID" value="WAC02835.1"/>
    <property type="molecule type" value="Genomic_DNA"/>
</dbReference>
<evidence type="ECO:0000313" key="3">
    <source>
        <dbReference type="Proteomes" id="UP001164705"/>
    </source>
</evidence>
<protein>
    <submittedName>
        <fullName evidence="2">Uncharacterized protein</fullName>
    </submittedName>
</protein>
<name>A0A9E8MYZ5_9FLAO</name>
<keyword evidence="1" id="KW-0472">Membrane</keyword>
<dbReference type="AlphaFoldDB" id="A0A9E8MYZ5"/>
<reference evidence="2" key="1">
    <citation type="submission" date="2022-11" db="EMBL/GenBank/DDBJ databases">
        <title>Lacinutrix neustonica HL-RS19T sp. nov., isolated from the surface microlayer sample of brackish Lake Shihwa.</title>
        <authorList>
            <person name="Choi J.Y."/>
            <person name="Hwang C.Y."/>
        </authorList>
    </citation>
    <scope>NUCLEOTIDE SEQUENCE</scope>
    <source>
        <strain evidence="2">HL-RS19</strain>
    </source>
</reference>
<keyword evidence="1" id="KW-1133">Transmembrane helix</keyword>
<gene>
    <name evidence="2" type="ORF">N7U66_04155</name>
</gene>
<sequence length="247" mass="28327">MFTLIIVAVVVILLTVAIVWVIDKFIPSKAKPFLTIVLWIFIGALGYLTFMSVYNPILFKQEKEKRYAKVIENLVDIRDSQLAYKEINGKYTKSYDSLINFIENAKFAILERRDTSVIDVEKTKAYRGIEYRKEITVTDTLDFVSVKDSLFKGSDRYKTMKNVPFAKEGTEFVLNAGKIQEEEGDKKLSVFEAYVKKADVLHDQDPDYVNIENTAHSVEEINGDAIRVGSMQEVKVNGNWPKLYDPK</sequence>